<dbReference type="Pfam" id="PF00440">
    <property type="entry name" value="TetR_N"/>
    <property type="match status" value="1"/>
</dbReference>
<evidence type="ECO:0000256" key="1">
    <source>
        <dbReference type="ARBA" id="ARBA00023015"/>
    </source>
</evidence>
<evidence type="ECO:0000313" key="7">
    <source>
        <dbReference type="Proteomes" id="UP000603904"/>
    </source>
</evidence>
<feature type="domain" description="HTH tetR-type" evidence="5">
    <location>
        <begin position="14"/>
        <end position="74"/>
    </location>
</feature>
<evidence type="ECO:0000256" key="2">
    <source>
        <dbReference type="ARBA" id="ARBA00023125"/>
    </source>
</evidence>
<dbReference type="EMBL" id="BOOC01000011">
    <property type="protein sequence ID" value="GIH39852.1"/>
    <property type="molecule type" value="Genomic_DNA"/>
</dbReference>
<gene>
    <name evidence="6" type="ORF">Mco01_28520</name>
</gene>
<proteinExistence type="predicted"/>
<accession>A0ABQ4FYG0</accession>
<name>A0ABQ4FYG0_9ACTN</name>
<evidence type="ECO:0000256" key="4">
    <source>
        <dbReference type="PROSITE-ProRule" id="PRU00335"/>
    </source>
</evidence>
<protein>
    <submittedName>
        <fullName evidence="6">TetR family transcriptional regulator</fullName>
    </submittedName>
</protein>
<evidence type="ECO:0000259" key="5">
    <source>
        <dbReference type="PROSITE" id="PS50977"/>
    </source>
</evidence>
<dbReference type="RefSeq" id="WP_204057343.1">
    <property type="nucleotide sequence ID" value="NZ_BAAAGP010000011.1"/>
</dbReference>
<keyword evidence="7" id="KW-1185">Reference proteome</keyword>
<feature type="DNA-binding region" description="H-T-H motif" evidence="4">
    <location>
        <begin position="37"/>
        <end position="56"/>
    </location>
</feature>
<dbReference type="SUPFAM" id="SSF46689">
    <property type="entry name" value="Homeodomain-like"/>
    <property type="match status" value="1"/>
</dbReference>
<dbReference type="Gene3D" id="1.10.357.10">
    <property type="entry name" value="Tetracycline Repressor, domain 2"/>
    <property type="match status" value="1"/>
</dbReference>
<sequence length="204" mass="21930">MTRYRSPRREDAAAATREAIISSARDLFLAHGYSGVTVAQIAAAARVAVQTVYSSAGSKAAILSALLEPVVNDPAVNEVMDAIVAATDPREIVGLTAAGTRRTHERHWSLVFGLLHEGVGEPAAADVVRAAMDAYVAALSTVAGRLVTLDALRPGLDRARAVDLLWFYLGQRAWLVLVGEREWTFDQAEEWLAASARQALLRVP</sequence>
<dbReference type="InterPro" id="IPR001647">
    <property type="entry name" value="HTH_TetR"/>
</dbReference>
<organism evidence="6 7">
    <name type="scientific">Microbispora corallina</name>
    <dbReference type="NCBI Taxonomy" id="83302"/>
    <lineage>
        <taxon>Bacteria</taxon>
        <taxon>Bacillati</taxon>
        <taxon>Actinomycetota</taxon>
        <taxon>Actinomycetes</taxon>
        <taxon>Streptosporangiales</taxon>
        <taxon>Streptosporangiaceae</taxon>
        <taxon>Microbispora</taxon>
    </lineage>
</organism>
<keyword evidence="2 4" id="KW-0238">DNA-binding</keyword>
<dbReference type="InterPro" id="IPR050109">
    <property type="entry name" value="HTH-type_TetR-like_transc_reg"/>
</dbReference>
<keyword evidence="1" id="KW-0805">Transcription regulation</keyword>
<evidence type="ECO:0000313" key="6">
    <source>
        <dbReference type="EMBL" id="GIH39852.1"/>
    </source>
</evidence>
<evidence type="ECO:0000256" key="3">
    <source>
        <dbReference type="ARBA" id="ARBA00023163"/>
    </source>
</evidence>
<dbReference type="Proteomes" id="UP000603904">
    <property type="component" value="Unassembled WGS sequence"/>
</dbReference>
<comment type="caution">
    <text evidence="6">The sequence shown here is derived from an EMBL/GenBank/DDBJ whole genome shotgun (WGS) entry which is preliminary data.</text>
</comment>
<keyword evidence="3" id="KW-0804">Transcription</keyword>
<reference evidence="6 7" key="1">
    <citation type="submission" date="2021-01" db="EMBL/GenBank/DDBJ databases">
        <title>Whole genome shotgun sequence of Microbispora corallina NBRC 16416.</title>
        <authorList>
            <person name="Komaki H."/>
            <person name="Tamura T."/>
        </authorList>
    </citation>
    <scope>NUCLEOTIDE SEQUENCE [LARGE SCALE GENOMIC DNA]</scope>
    <source>
        <strain evidence="6 7">NBRC 16416</strain>
    </source>
</reference>
<dbReference type="PANTHER" id="PTHR30055">
    <property type="entry name" value="HTH-TYPE TRANSCRIPTIONAL REGULATOR RUTR"/>
    <property type="match status" value="1"/>
</dbReference>
<dbReference type="PANTHER" id="PTHR30055:SF234">
    <property type="entry name" value="HTH-TYPE TRANSCRIPTIONAL REGULATOR BETI"/>
    <property type="match status" value="1"/>
</dbReference>
<dbReference type="PROSITE" id="PS50977">
    <property type="entry name" value="HTH_TETR_2"/>
    <property type="match status" value="1"/>
</dbReference>
<dbReference type="InterPro" id="IPR009057">
    <property type="entry name" value="Homeodomain-like_sf"/>
</dbReference>